<proteinExistence type="inferred from homology"/>
<dbReference type="Gene3D" id="3.90.1150.10">
    <property type="entry name" value="Aspartate Aminotransferase, domain 1"/>
    <property type="match status" value="1"/>
</dbReference>
<comment type="caution">
    <text evidence="3">The sequence shown here is derived from an EMBL/GenBank/DDBJ whole genome shotgun (WGS) entry which is preliminary data.</text>
</comment>
<accession>A0ABV2RSZ0</accession>
<comment type="similarity">
    <text evidence="1 2">Belongs to the DegT/DnrJ/EryC1 family.</text>
</comment>
<dbReference type="EMBL" id="JBEPTQ010000002">
    <property type="protein sequence ID" value="MET4720004.1"/>
    <property type="molecule type" value="Genomic_DNA"/>
</dbReference>
<dbReference type="PIRSF" id="PIRSF000390">
    <property type="entry name" value="PLP_StrS"/>
    <property type="match status" value="1"/>
</dbReference>
<name>A0ABV2RSZ0_BRAJP</name>
<dbReference type="GO" id="GO:0102933">
    <property type="term" value="F:GDP-4-dehydro-6-deoxy-D-mannose-4-aminotransferase activity"/>
    <property type="evidence" value="ECO:0007669"/>
    <property type="project" value="UniProtKB-EC"/>
</dbReference>
<dbReference type="RefSeq" id="WP_248878870.1">
    <property type="nucleotide sequence ID" value="NZ_CP081350.1"/>
</dbReference>
<dbReference type="EC" id="2.6.1.102" evidence="3"/>
<evidence type="ECO:0000256" key="1">
    <source>
        <dbReference type="ARBA" id="ARBA00037999"/>
    </source>
</evidence>
<dbReference type="SUPFAM" id="SSF53383">
    <property type="entry name" value="PLP-dependent transferases"/>
    <property type="match status" value="1"/>
</dbReference>
<dbReference type="InterPro" id="IPR000653">
    <property type="entry name" value="DegT/StrS_aminotransferase"/>
</dbReference>
<keyword evidence="3" id="KW-0032">Aminotransferase</keyword>
<dbReference type="PANTHER" id="PTHR30244">
    <property type="entry name" value="TRANSAMINASE"/>
    <property type="match status" value="1"/>
</dbReference>
<dbReference type="InterPro" id="IPR015422">
    <property type="entry name" value="PyrdxlP-dep_Trfase_small"/>
</dbReference>
<keyword evidence="4" id="KW-1185">Reference proteome</keyword>
<dbReference type="InterPro" id="IPR015424">
    <property type="entry name" value="PyrdxlP-dep_Trfase"/>
</dbReference>
<dbReference type="Proteomes" id="UP001549291">
    <property type="component" value="Unassembled WGS sequence"/>
</dbReference>
<gene>
    <name evidence="3" type="ORF">ABIF63_004110</name>
</gene>
<evidence type="ECO:0000313" key="3">
    <source>
        <dbReference type="EMBL" id="MET4720004.1"/>
    </source>
</evidence>
<organism evidence="3 4">
    <name type="scientific">Bradyrhizobium japonicum</name>
    <dbReference type="NCBI Taxonomy" id="375"/>
    <lineage>
        <taxon>Bacteria</taxon>
        <taxon>Pseudomonadati</taxon>
        <taxon>Pseudomonadota</taxon>
        <taxon>Alphaproteobacteria</taxon>
        <taxon>Hyphomicrobiales</taxon>
        <taxon>Nitrobacteraceae</taxon>
        <taxon>Bradyrhizobium</taxon>
    </lineage>
</organism>
<sequence>MARDSIPYGRQIIDDEDIASVAETLRSAWLTTGPKVGDFERAFAEFCGAREGVAVNSGTAALHAAVRALKIRSGDEVIVPAITFAASSNAVVYEGGTPIFADVESETLLIDPNSVEQKITARTRAIIAVDYGGQPADYDALRALAAGRGIRLIADACHAPGATYKGGKVGTLADLSAFSFHPVKHLTTCEGGMVLTDDPEMAAHMRRFRNHGIDSDHRSREKSGIFSYDMVELGFNYRLPDVQCALGIAQLKHLSLWLDRRRAIAARYDEMFEAIPFVRPLAKHADRSHSYHLYVIRLNLDQLKVDRRRAFDHLRAAGIGANVHYAPVYHHSFYRERFGYQLGLCPQAEAVYGEILTLPMFPTLSEAEQDHVVTTVSELKHLR</sequence>
<protein>
    <submittedName>
        <fullName evidence="3">Perosamine synthetase</fullName>
        <ecNumber evidence="3">2.6.1.102</ecNumber>
    </submittedName>
</protein>
<keyword evidence="3" id="KW-0808">Transferase</keyword>
<dbReference type="NCBIfam" id="TIGR03588">
    <property type="entry name" value="PseC"/>
    <property type="match status" value="1"/>
</dbReference>
<dbReference type="Pfam" id="PF01041">
    <property type="entry name" value="DegT_DnrJ_EryC1"/>
    <property type="match status" value="1"/>
</dbReference>
<keyword evidence="2" id="KW-0663">Pyridoxal phosphate</keyword>
<dbReference type="Gene3D" id="3.40.640.10">
    <property type="entry name" value="Type I PLP-dependent aspartate aminotransferase-like (Major domain)"/>
    <property type="match status" value="1"/>
</dbReference>
<evidence type="ECO:0000256" key="2">
    <source>
        <dbReference type="RuleBase" id="RU004508"/>
    </source>
</evidence>
<dbReference type="InterPro" id="IPR015421">
    <property type="entry name" value="PyrdxlP-dep_Trfase_major"/>
</dbReference>
<dbReference type="InterPro" id="IPR020026">
    <property type="entry name" value="PseC"/>
</dbReference>
<dbReference type="PANTHER" id="PTHR30244:SF34">
    <property type="entry name" value="DTDP-4-AMINO-4,6-DIDEOXYGALACTOSE TRANSAMINASE"/>
    <property type="match status" value="1"/>
</dbReference>
<reference evidence="3 4" key="1">
    <citation type="submission" date="2024-06" db="EMBL/GenBank/DDBJ databases">
        <title>Genomic Encyclopedia of Type Strains, Phase V (KMG-V): Genome sequencing to study the core and pangenomes of soil and plant-associated prokaryotes.</title>
        <authorList>
            <person name="Whitman W."/>
        </authorList>
    </citation>
    <scope>NUCLEOTIDE SEQUENCE [LARGE SCALE GENOMIC DNA]</scope>
    <source>
        <strain evidence="3 4">USDA 160</strain>
    </source>
</reference>
<evidence type="ECO:0000313" key="4">
    <source>
        <dbReference type="Proteomes" id="UP001549291"/>
    </source>
</evidence>
<dbReference type="CDD" id="cd00616">
    <property type="entry name" value="AHBA_syn"/>
    <property type="match status" value="1"/>
</dbReference>